<feature type="region of interest" description="Disordered" evidence="9">
    <location>
        <begin position="1"/>
        <end position="26"/>
    </location>
</feature>
<dbReference type="Proteomes" id="UP000002139">
    <property type="component" value="Chromosome"/>
</dbReference>
<dbReference type="BioCyc" id="SCEL448385:SCE_RS28930-MONOMER"/>
<dbReference type="PANTHER" id="PTHR42917">
    <property type="entry name" value="2,4-DIENOYL-COA REDUCTASE"/>
    <property type="match status" value="1"/>
</dbReference>
<dbReference type="InterPro" id="IPR051793">
    <property type="entry name" value="NADH:flavin_oxidoreductase"/>
</dbReference>
<dbReference type="InterPro" id="IPR013785">
    <property type="entry name" value="Aldolase_TIM"/>
</dbReference>
<organism evidence="11 12">
    <name type="scientific">Sorangium cellulosum (strain So ce56)</name>
    <name type="common">Polyangium cellulosum (strain So ce56)</name>
    <dbReference type="NCBI Taxonomy" id="448385"/>
    <lineage>
        <taxon>Bacteria</taxon>
        <taxon>Pseudomonadati</taxon>
        <taxon>Myxococcota</taxon>
        <taxon>Polyangia</taxon>
        <taxon>Polyangiales</taxon>
        <taxon>Polyangiaceae</taxon>
        <taxon>Sorangium</taxon>
    </lineage>
</organism>
<feature type="compositionally biased region" description="Polar residues" evidence="9">
    <location>
        <begin position="14"/>
        <end position="24"/>
    </location>
</feature>
<feature type="domain" description="NADH:flavin oxidoreductase/NADH oxidase N-terminal" evidence="10">
    <location>
        <begin position="13"/>
        <end position="81"/>
    </location>
</feature>
<dbReference type="RefSeq" id="WP_012238257.1">
    <property type="nucleotide sequence ID" value="NC_010162.1"/>
</dbReference>
<dbReference type="eggNOG" id="COG1902">
    <property type="taxonomic scope" value="Bacteria"/>
</dbReference>
<dbReference type="InterPro" id="IPR001155">
    <property type="entry name" value="OxRdtase_FMN_N"/>
</dbReference>
<evidence type="ECO:0000259" key="10">
    <source>
        <dbReference type="Pfam" id="PF00724"/>
    </source>
</evidence>
<comment type="cofactor">
    <cofactor evidence="2">
        <name>[4Fe-4S] cluster</name>
        <dbReference type="ChEBI" id="CHEBI:49883"/>
    </cofactor>
</comment>
<keyword evidence="5" id="KW-0479">Metal-binding</keyword>
<dbReference type="SUPFAM" id="SSF51395">
    <property type="entry name" value="FMN-linked oxidoreductases"/>
    <property type="match status" value="1"/>
</dbReference>
<dbReference type="PANTHER" id="PTHR42917:SF2">
    <property type="entry name" value="2,4-DIENOYL-COA REDUCTASE [(2E)-ENOYL-COA-PRODUCING]"/>
    <property type="match status" value="1"/>
</dbReference>
<keyword evidence="3" id="KW-0285">Flavoprotein</keyword>
<dbReference type="AlphaFoldDB" id="A9G3S2"/>
<dbReference type="Pfam" id="PF00724">
    <property type="entry name" value="Oxidored_FMN"/>
    <property type="match status" value="1"/>
</dbReference>
<dbReference type="Gene3D" id="3.20.20.70">
    <property type="entry name" value="Aldolase class I"/>
    <property type="match status" value="1"/>
</dbReference>
<evidence type="ECO:0000256" key="8">
    <source>
        <dbReference type="ARBA" id="ARBA00023014"/>
    </source>
</evidence>
<dbReference type="GO" id="GO:0051536">
    <property type="term" value="F:iron-sulfur cluster binding"/>
    <property type="evidence" value="ECO:0007669"/>
    <property type="project" value="UniProtKB-KW"/>
</dbReference>
<dbReference type="OrthoDB" id="9784632at2"/>
<dbReference type="EMBL" id="AM746676">
    <property type="protein sequence ID" value="CAN95792.1"/>
    <property type="molecule type" value="Genomic_DNA"/>
</dbReference>
<dbReference type="EC" id="1.-.-.-" evidence="11"/>
<evidence type="ECO:0000313" key="11">
    <source>
        <dbReference type="EMBL" id="CAN95792.1"/>
    </source>
</evidence>
<evidence type="ECO:0000256" key="6">
    <source>
        <dbReference type="ARBA" id="ARBA00023002"/>
    </source>
</evidence>
<comment type="cofactor">
    <cofactor evidence="1">
        <name>FMN</name>
        <dbReference type="ChEBI" id="CHEBI:58210"/>
    </cofactor>
</comment>
<dbReference type="HOGENOM" id="CLU_2425360_0_0_7"/>
<evidence type="ECO:0000256" key="4">
    <source>
        <dbReference type="ARBA" id="ARBA00022643"/>
    </source>
</evidence>
<keyword evidence="8" id="KW-0411">Iron-sulfur</keyword>
<dbReference type="STRING" id="448385.sce5629"/>
<evidence type="ECO:0000256" key="7">
    <source>
        <dbReference type="ARBA" id="ARBA00023004"/>
    </source>
</evidence>
<gene>
    <name evidence="11" type="ordered locus">sce5629</name>
</gene>
<evidence type="ECO:0000256" key="5">
    <source>
        <dbReference type="ARBA" id="ARBA00022723"/>
    </source>
</evidence>
<evidence type="ECO:0000256" key="9">
    <source>
        <dbReference type="SAM" id="MobiDB-lite"/>
    </source>
</evidence>
<reference evidence="11 12" key="1">
    <citation type="journal article" date="2007" name="Nat. Biotechnol.">
        <title>Complete genome sequence of the myxobacterium Sorangium cellulosum.</title>
        <authorList>
            <person name="Schneiker S."/>
            <person name="Perlova O."/>
            <person name="Kaiser O."/>
            <person name="Gerth K."/>
            <person name="Alici A."/>
            <person name="Altmeyer M.O."/>
            <person name="Bartels D."/>
            <person name="Bekel T."/>
            <person name="Beyer S."/>
            <person name="Bode E."/>
            <person name="Bode H.B."/>
            <person name="Bolten C.J."/>
            <person name="Choudhuri J.V."/>
            <person name="Doss S."/>
            <person name="Elnakady Y.A."/>
            <person name="Frank B."/>
            <person name="Gaigalat L."/>
            <person name="Goesmann A."/>
            <person name="Groeger C."/>
            <person name="Gross F."/>
            <person name="Jelsbak L."/>
            <person name="Jelsbak L."/>
            <person name="Kalinowski J."/>
            <person name="Kegler C."/>
            <person name="Knauber T."/>
            <person name="Konietzny S."/>
            <person name="Kopp M."/>
            <person name="Krause L."/>
            <person name="Krug D."/>
            <person name="Linke B."/>
            <person name="Mahmud T."/>
            <person name="Martinez-Arias R."/>
            <person name="McHardy A.C."/>
            <person name="Merai M."/>
            <person name="Meyer F."/>
            <person name="Mormann S."/>
            <person name="Munoz-Dorado J."/>
            <person name="Perez J."/>
            <person name="Pradella S."/>
            <person name="Rachid S."/>
            <person name="Raddatz G."/>
            <person name="Rosenau F."/>
            <person name="Rueckert C."/>
            <person name="Sasse F."/>
            <person name="Scharfe M."/>
            <person name="Schuster S.C."/>
            <person name="Suen G."/>
            <person name="Treuner-Lange A."/>
            <person name="Velicer G.J."/>
            <person name="Vorholter F.-J."/>
            <person name="Weissman K.J."/>
            <person name="Welch R.D."/>
            <person name="Wenzel S.C."/>
            <person name="Whitworth D.E."/>
            <person name="Wilhelm S."/>
            <person name="Wittmann C."/>
            <person name="Bloecker H."/>
            <person name="Puehler A."/>
            <person name="Mueller R."/>
        </authorList>
    </citation>
    <scope>NUCLEOTIDE SEQUENCE [LARGE SCALE GENOMIC DNA]</scope>
    <source>
        <strain evidence="12">So ce56</strain>
    </source>
</reference>
<dbReference type="GO" id="GO:0010181">
    <property type="term" value="F:FMN binding"/>
    <property type="evidence" value="ECO:0007669"/>
    <property type="project" value="InterPro"/>
</dbReference>
<accession>A9G3S2</accession>
<name>A9G3S2_SORC5</name>
<sequence length="91" mass="9892">MRQQDVGGAENLSFRAQSSTSETEPFNGFLCRSMTREEVKYTIQRFADGARRAKAAGLDGVETHSANGYLIHPFLSSGINDERAGEPAGLL</sequence>
<protein>
    <submittedName>
        <fullName evidence="11">NADH-dependent flavin oxidoreductase</fullName>
        <ecNumber evidence="11">1.-.-.-</ecNumber>
    </submittedName>
</protein>
<evidence type="ECO:0000313" key="12">
    <source>
        <dbReference type="Proteomes" id="UP000002139"/>
    </source>
</evidence>
<dbReference type="GO" id="GO:0016491">
    <property type="term" value="F:oxidoreductase activity"/>
    <property type="evidence" value="ECO:0007669"/>
    <property type="project" value="UniProtKB-KW"/>
</dbReference>
<keyword evidence="6 11" id="KW-0560">Oxidoreductase</keyword>
<keyword evidence="12" id="KW-1185">Reference proteome</keyword>
<evidence type="ECO:0000256" key="3">
    <source>
        <dbReference type="ARBA" id="ARBA00022630"/>
    </source>
</evidence>
<dbReference type="GO" id="GO:0046872">
    <property type="term" value="F:metal ion binding"/>
    <property type="evidence" value="ECO:0007669"/>
    <property type="project" value="UniProtKB-KW"/>
</dbReference>
<proteinExistence type="predicted"/>
<evidence type="ECO:0000256" key="2">
    <source>
        <dbReference type="ARBA" id="ARBA00001966"/>
    </source>
</evidence>
<evidence type="ECO:0000256" key="1">
    <source>
        <dbReference type="ARBA" id="ARBA00001917"/>
    </source>
</evidence>
<dbReference type="KEGG" id="scl:sce5629"/>
<keyword evidence="7" id="KW-0408">Iron</keyword>
<keyword evidence="4" id="KW-0288">FMN</keyword>